<evidence type="ECO:0000256" key="4">
    <source>
        <dbReference type="ARBA" id="ARBA00023065"/>
    </source>
</evidence>
<dbReference type="VEuPathDB" id="GiardiaDB:SS50377_26397"/>
<reference evidence="6" key="2">
    <citation type="submission" date="2020-12" db="EMBL/GenBank/DDBJ databases">
        <title>New Spironucleus salmonicida genome in near-complete chromosomes.</title>
        <authorList>
            <person name="Xu F."/>
            <person name="Kurt Z."/>
            <person name="Jimenez-Gonzalez A."/>
            <person name="Astvaldsson A."/>
            <person name="Andersson J.O."/>
            <person name="Svard S.G."/>
        </authorList>
    </citation>
    <scope>NUCLEOTIDE SEQUENCE</scope>
    <source>
        <strain evidence="6">ATCC 50377</strain>
    </source>
</reference>
<sequence length="93" mass="10211">MTVAAVIADSATVSGFLLSGAGCRDVEGRQNFHEFTSESPRNDILEAFKQLKARDDISVVFISKFCADKIRDEVVAYKGVKPVVMEIPSKDDE</sequence>
<dbReference type="AlphaFoldDB" id="V6LSW6"/>
<dbReference type="PANTHER" id="PTHR13861:SF2">
    <property type="entry name" value="V-TYPE PROTON ATPASE SUBUNIT F"/>
    <property type="match status" value="1"/>
</dbReference>
<keyword evidence="4" id="KW-0406">Ion transport</keyword>
<dbReference type="EMBL" id="KI546035">
    <property type="protein sequence ID" value="EST47737.1"/>
    <property type="molecule type" value="Genomic_DNA"/>
</dbReference>
<keyword evidence="7" id="KW-1185">Reference proteome</keyword>
<evidence type="ECO:0000313" key="6">
    <source>
        <dbReference type="EMBL" id="KAH0572188.1"/>
    </source>
</evidence>
<keyword evidence="3" id="KW-0375">Hydrogen ion transport</keyword>
<dbReference type="InterPro" id="IPR036906">
    <property type="entry name" value="ATPase_V1_fsu_sf"/>
</dbReference>
<proteinExistence type="inferred from homology"/>
<gene>
    <name evidence="5" type="ORF">SS50377_12135</name>
    <name evidence="6" type="ORF">SS50377_26397</name>
</gene>
<keyword evidence="2" id="KW-0813">Transport</keyword>
<reference evidence="5 6" key="1">
    <citation type="journal article" date="2014" name="PLoS Genet.">
        <title>The Genome of Spironucleus salmonicida Highlights a Fish Pathogen Adapted to Fluctuating Environments.</title>
        <authorList>
            <person name="Xu F."/>
            <person name="Jerlstrom-Hultqvist J."/>
            <person name="Einarsson E."/>
            <person name="Astvaldsson A."/>
            <person name="Svard S.G."/>
            <person name="Andersson J.O."/>
        </authorList>
    </citation>
    <scope>NUCLEOTIDE SEQUENCE</scope>
    <source>
        <strain evidence="6">ATCC 50377</strain>
    </source>
</reference>
<dbReference type="GO" id="GO:0046961">
    <property type="term" value="F:proton-transporting ATPase activity, rotational mechanism"/>
    <property type="evidence" value="ECO:0007669"/>
    <property type="project" value="InterPro"/>
</dbReference>
<dbReference type="GO" id="GO:0016020">
    <property type="term" value="C:membrane"/>
    <property type="evidence" value="ECO:0007669"/>
    <property type="project" value="TreeGrafter"/>
</dbReference>
<evidence type="ECO:0000256" key="2">
    <source>
        <dbReference type="ARBA" id="ARBA00022448"/>
    </source>
</evidence>
<name>V6LSW6_9EUKA</name>
<accession>V6LSW6</accession>
<evidence type="ECO:0000313" key="7">
    <source>
        <dbReference type="Proteomes" id="UP000018208"/>
    </source>
</evidence>
<protein>
    <submittedName>
        <fullName evidence="5">V-type proton ATPase subunit F</fullName>
    </submittedName>
</protein>
<dbReference type="Pfam" id="PF01990">
    <property type="entry name" value="ATP-synt_F"/>
    <property type="match status" value="1"/>
</dbReference>
<dbReference type="EMBL" id="AUWU02000006">
    <property type="protein sequence ID" value="KAH0572188.1"/>
    <property type="molecule type" value="Genomic_DNA"/>
</dbReference>
<evidence type="ECO:0000256" key="3">
    <source>
        <dbReference type="ARBA" id="ARBA00022781"/>
    </source>
</evidence>
<dbReference type="InterPro" id="IPR008218">
    <property type="entry name" value="ATPase_V1-cplx_f_g_su"/>
</dbReference>
<dbReference type="Gene3D" id="3.40.50.10580">
    <property type="entry name" value="ATPase, V1 complex, subunit F"/>
    <property type="match status" value="1"/>
</dbReference>
<dbReference type="OrthoDB" id="10261947at2759"/>
<dbReference type="SUPFAM" id="SSF159468">
    <property type="entry name" value="AtpF-like"/>
    <property type="match status" value="1"/>
</dbReference>
<dbReference type="Proteomes" id="UP000018208">
    <property type="component" value="Unassembled WGS sequence"/>
</dbReference>
<evidence type="ECO:0000313" key="5">
    <source>
        <dbReference type="EMBL" id="EST47737.1"/>
    </source>
</evidence>
<organism evidence="5">
    <name type="scientific">Spironucleus salmonicida</name>
    <dbReference type="NCBI Taxonomy" id="348837"/>
    <lineage>
        <taxon>Eukaryota</taxon>
        <taxon>Metamonada</taxon>
        <taxon>Diplomonadida</taxon>
        <taxon>Hexamitidae</taxon>
        <taxon>Hexamitinae</taxon>
        <taxon>Spironucleus</taxon>
    </lineage>
</organism>
<dbReference type="PANTHER" id="PTHR13861">
    <property type="entry name" value="VACUOLAR ATP SYNTHASE SUBUNIT F"/>
    <property type="match status" value="1"/>
</dbReference>
<evidence type="ECO:0000256" key="1">
    <source>
        <dbReference type="ARBA" id="ARBA00010148"/>
    </source>
</evidence>
<comment type="similarity">
    <text evidence="1">Belongs to the V-ATPase F subunit family.</text>
</comment>